<dbReference type="EMBL" id="CP002191">
    <property type="protein sequence ID" value="AFD25948.1"/>
    <property type="molecule type" value="Genomic_DNA"/>
</dbReference>
<dbReference type="Proteomes" id="UP000007575">
    <property type="component" value="Chromosome"/>
</dbReference>
<feature type="signal peptide" evidence="1">
    <location>
        <begin position="1"/>
        <end position="19"/>
    </location>
</feature>
<evidence type="ECO:0000313" key="2">
    <source>
        <dbReference type="EMBL" id="AFD25948.1"/>
    </source>
</evidence>
<feature type="chain" id="PRO_5003613887" description="Lipoprotein" evidence="1">
    <location>
        <begin position="20"/>
        <end position="262"/>
    </location>
</feature>
<keyword evidence="1" id="KW-0732">Signal</keyword>
<proteinExistence type="predicted"/>
<evidence type="ECO:0000256" key="1">
    <source>
        <dbReference type="SAM" id="SignalP"/>
    </source>
</evidence>
<reference evidence="2 3" key="1">
    <citation type="journal article" date="2012" name="PLoS ONE">
        <title>Genome sequence and transcriptome analysis of the radioresistant bacterium Deinococcus gobiensis: insights into the extreme environmental adaptations.</title>
        <authorList>
            <person name="Yuan M."/>
            <person name="Chen M."/>
            <person name="Zhang W."/>
            <person name="Lu W."/>
            <person name="Wang J."/>
            <person name="Yang M."/>
            <person name="Zhao P."/>
            <person name="Tang R."/>
            <person name="Li X."/>
            <person name="Hao Y."/>
            <person name="Zhou Z."/>
            <person name="Zhan Y."/>
            <person name="Yu H."/>
            <person name="Teng C."/>
            <person name="Yan Y."/>
            <person name="Ping S."/>
            <person name="Wang Y."/>
            <person name="Lin M."/>
        </authorList>
    </citation>
    <scope>NUCLEOTIDE SEQUENCE [LARGE SCALE GENOMIC DNA]</scope>
    <source>
        <strain evidence="2 3">I-0</strain>
    </source>
</reference>
<dbReference type="KEGG" id="dgo:DGo_CA2021"/>
<dbReference type="OrthoDB" id="74178at2"/>
<dbReference type="PROSITE" id="PS51257">
    <property type="entry name" value="PROKAR_LIPOPROTEIN"/>
    <property type="match status" value="1"/>
</dbReference>
<dbReference type="AlphaFoldDB" id="H8GXU6"/>
<dbReference type="HOGENOM" id="CLU_1060598_0_0_0"/>
<sequence length="262" mass="26884">MRYAPLLLLPTLLLASCHGQNTPTVTTYTSTSGTVRELGTPGANDMVAPTTAWTGGAGTIQATVADAGTQGATSASLASNGTFTLPLPTNVKTRSLSSDEFTLPGSEELGCAGTPTVSDPAARFAVLNVNVSAGKQGPVDPVRISFTGTVNAPTGLSIESGAFLYADRPVSITGTQTCTLTESGETYTLTSSLNMTLGQGWNKVTATEIINDSGASLNLTSGTFPTEEWVYLDGSALTSAAVHRAASKLPAGLKPFKFSDLR</sequence>
<accession>H8GXU6</accession>
<dbReference type="RefSeq" id="WP_014685431.1">
    <property type="nucleotide sequence ID" value="NC_017790.1"/>
</dbReference>
<dbReference type="PATRIC" id="fig|745776.4.peg.2072"/>
<name>H8GXU6_DEIGI</name>
<evidence type="ECO:0000313" key="3">
    <source>
        <dbReference type="Proteomes" id="UP000007575"/>
    </source>
</evidence>
<gene>
    <name evidence="2" type="ordered locus">DGo_CA2021</name>
</gene>
<evidence type="ECO:0008006" key="4">
    <source>
        <dbReference type="Google" id="ProtNLM"/>
    </source>
</evidence>
<organism evidence="2 3">
    <name type="scientific">Deinococcus gobiensis (strain DSM 21396 / JCM 16679 / CGMCC 1.7299 / I-0)</name>
    <dbReference type="NCBI Taxonomy" id="745776"/>
    <lineage>
        <taxon>Bacteria</taxon>
        <taxon>Thermotogati</taxon>
        <taxon>Deinococcota</taxon>
        <taxon>Deinococci</taxon>
        <taxon>Deinococcales</taxon>
        <taxon>Deinococcaceae</taxon>
        <taxon>Deinococcus</taxon>
    </lineage>
</organism>
<keyword evidence="3" id="KW-1185">Reference proteome</keyword>
<protein>
    <recommendedName>
        <fullName evidence="4">Lipoprotein</fullName>
    </recommendedName>
</protein>